<dbReference type="EMBL" id="CAJPVJ010028278">
    <property type="protein sequence ID" value="CAG2179685.1"/>
    <property type="molecule type" value="Genomic_DNA"/>
</dbReference>
<dbReference type="InterPro" id="IPR011009">
    <property type="entry name" value="Kinase-like_dom_sf"/>
</dbReference>
<dbReference type="SMART" id="SM00220">
    <property type="entry name" value="S_TKc"/>
    <property type="match status" value="1"/>
</dbReference>
<dbReference type="GO" id="GO:0005524">
    <property type="term" value="F:ATP binding"/>
    <property type="evidence" value="ECO:0007669"/>
    <property type="project" value="InterPro"/>
</dbReference>
<dbReference type="SUPFAM" id="SSF56112">
    <property type="entry name" value="Protein kinase-like (PK-like)"/>
    <property type="match status" value="1"/>
</dbReference>
<dbReference type="PROSITE" id="PS50011">
    <property type="entry name" value="PROTEIN_KINASE_DOM"/>
    <property type="match status" value="1"/>
</dbReference>
<sequence length="251" mass="28628">STESLGISGLLARARGILKNVDQTLNITKYMTKTVATNMANRVHDLRSSKSEMTLNQFSAKTIEEVFHERDDGDEDTTTTCCTNRPLVPEREAKRWLSQILRCLQHLHKLGAIYVDLKPENILLDEDSNVCVSYKCFWSESHVHVIDEWARERLYVAPELIKSGAKVSHLCDWWSFGVIAFELLTARSLVSYYPNGITSHTSLYFPVFISLEAKDLINKLLQPNPSERLGRHGSEEITTHPFFEGINWTNS</sequence>
<reference evidence="2" key="1">
    <citation type="submission" date="2020-11" db="EMBL/GenBank/DDBJ databases">
        <authorList>
            <person name="Tran Van P."/>
        </authorList>
    </citation>
    <scope>NUCLEOTIDE SEQUENCE</scope>
</reference>
<dbReference type="Pfam" id="PF00069">
    <property type="entry name" value="Pkinase"/>
    <property type="match status" value="1"/>
</dbReference>
<accession>A0A7R9QZB1</accession>
<dbReference type="EMBL" id="OC943103">
    <property type="protein sequence ID" value="CAD7662549.1"/>
    <property type="molecule type" value="Genomic_DNA"/>
</dbReference>
<dbReference type="InterPro" id="IPR000719">
    <property type="entry name" value="Prot_kinase_dom"/>
</dbReference>
<feature type="domain" description="Protein kinase" evidence="1">
    <location>
        <begin position="1"/>
        <end position="243"/>
    </location>
</feature>
<evidence type="ECO:0000313" key="3">
    <source>
        <dbReference type="Proteomes" id="UP000728032"/>
    </source>
</evidence>
<dbReference type="PANTHER" id="PTHR15508:SF9">
    <property type="entry name" value="SORTING NEXIN-15"/>
    <property type="match status" value="1"/>
</dbReference>
<organism evidence="2">
    <name type="scientific">Oppiella nova</name>
    <dbReference type="NCBI Taxonomy" id="334625"/>
    <lineage>
        <taxon>Eukaryota</taxon>
        <taxon>Metazoa</taxon>
        <taxon>Ecdysozoa</taxon>
        <taxon>Arthropoda</taxon>
        <taxon>Chelicerata</taxon>
        <taxon>Arachnida</taxon>
        <taxon>Acari</taxon>
        <taxon>Acariformes</taxon>
        <taxon>Sarcoptiformes</taxon>
        <taxon>Oribatida</taxon>
        <taxon>Brachypylina</taxon>
        <taxon>Oppioidea</taxon>
        <taxon>Oppiidae</taxon>
        <taxon>Oppiella</taxon>
    </lineage>
</organism>
<dbReference type="InterPro" id="IPR051866">
    <property type="entry name" value="Intracell_Sig-Traffick_Protein"/>
</dbReference>
<dbReference type="OrthoDB" id="1278353at2759"/>
<feature type="non-terminal residue" evidence="2">
    <location>
        <position position="1"/>
    </location>
</feature>
<keyword evidence="3" id="KW-1185">Reference proteome</keyword>
<evidence type="ECO:0000313" key="2">
    <source>
        <dbReference type="EMBL" id="CAD7662549.1"/>
    </source>
</evidence>
<name>A0A7R9QZB1_9ACAR</name>
<dbReference type="Gene3D" id="1.10.510.10">
    <property type="entry name" value="Transferase(Phosphotransferase) domain 1"/>
    <property type="match status" value="1"/>
</dbReference>
<gene>
    <name evidence="2" type="ORF">ONB1V03_LOCUS19109</name>
</gene>
<protein>
    <recommendedName>
        <fullName evidence="1">Protein kinase domain-containing protein</fullName>
    </recommendedName>
</protein>
<evidence type="ECO:0000259" key="1">
    <source>
        <dbReference type="PROSITE" id="PS50011"/>
    </source>
</evidence>
<dbReference type="Proteomes" id="UP000728032">
    <property type="component" value="Unassembled WGS sequence"/>
</dbReference>
<dbReference type="PANTHER" id="PTHR15508">
    <property type="entry name" value="RIBOSOMAL PROTEIN S6 KINASE"/>
    <property type="match status" value="1"/>
</dbReference>
<proteinExistence type="predicted"/>
<dbReference type="GO" id="GO:0004672">
    <property type="term" value="F:protein kinase activity"/>
    <property type="evidence" value="ECO:0007669"/>
    <property type="project" value="InterPro"/>
</dbReference>
<dbReference type="AlphaFoldDB" id="A0A7R9QZB1"/>